<gene>
    <name evidence="4" type="ORF">RM779_19905</name>
</gene>
<dbReference type="GO" id="GO:0004722">
    <property type="term" value="F:protein serine/threonine phosphatase activity"/>
    <property type="evidence" value="ECO:0007669"/>
    <property type="project" value="UniProtKB-EC"/>
</dbReference>
<keyword evidence="5" id="KW-1185">Reference proteome</keyword>
<accession>A0ABU2S793</accession>
<protein>
    <submittedName>
        <fullName evidence="4">PP2C family protein-serine/threonine phosphatase</fullName>
        <ecNumber evidence="4">3.1.3.16</ecNumber>
    </submittedName>
</protein>
<feature type="domain" description="PPM-type phosphatase" evidence="3">
    <location>
        <begin position="198"/>
        <end position="411"/>
    </location>
</feature>
<comment type="caution">
    <text evidence="4">The sequence shown here is derived from an EMBL/GenBank/DDBJ whole genome shotgun (WGS) entry which is preliminary data.</text>
</comment>
<dbReference type="RefSeq" id="WP_311619096.1">
    <property type="nucleotide sequence ID" value="NZ_JAVREV010000011.1"/>
</dbReference>
<keyword evidence="1 4" id="KW-0378">Hydrolase</keyword>
<feature type="region of interest" description="Disordered" evidence="2">
    <location>
        <begin position="416"/>
        <end position="441"/>
    </location>
</feature>
<evidence type="ECO:0000259" key="3">
    <source>
        <dbReference type="SMART" id="SM00331"/>
    </source>
</evidence>
<name>A0ABU2S793_9ACTN</name>
<dbReference type="Proteomes" id="UP001183615">
    <property type="component" value="Unassembled WGS sequence"/>
</dbReference>
<dbReference type="InterPro" id="IPR036457">
    <property type="entry name" value="PPM-type-like_dom_sf"/>
</dbReference>
<dbReference type="PANTHER" id="PTHR43156:SF2">
    <property type="entry name" value="STAGE II SPORULATION PROTEIN E"/>
    <property type="match status" value="1"/>
</dbReference>
<dbReference type="EMBL" id="JAVREV010000011">
    <property type="protein sequence ID" value="MDT0444849.1"/>
    <property type="molecule type" value="Genomic_DNA"/>
</dbReference>
<feature type="compositionally biased region" description="Low complexity" evidence="2">
    <location>
        <begin position="432"/>
        <end position="441"/>
    </location>
</feature>
<proteinExistence type="predicted"/>
<dbReference type="InterPro" id="IPR052016">
    <property type="entry name" value="Bact_Sigma-Reg"/>
</dbReference>
<dbReference type="Gene3D" id="3.60.40.10">
    <property type="entry name" value="PPM-type phosphatase domain"/>
    <property type="match status" value="1"/>
</dbReference>
<evidence type="ECO:0000313" key="4">
    <source>
        <dbReference type="EMBL" id="MDT0444849.1"/>
    </source>
</evidence>
<dbReference type="PANTHER" id="PTHR43156">
    <property type="entry name" value="STAGE II SPORULATION PROTEIN E-RELATED"/>
    <property type="match status" value="1"/>
</dbReference>
<dbReference type="InterPro" id="IPR001932">
    <property type="entry name" value="PPM-type_phosphatase-like_dom"/>
</dbReference>
<dbReference type="SMART" id="SM00331">
    <property type="entry name" value="PP2C_SIG"/>
    <property type="match status" value="1"/>
</dbReference>
<dbReference type="EC" id="3.1.3.16" evidence="4"/>
<reference evidence="5" key="1">
    <citation type="submission" date="2023-07" db="EMBL/GenBank/DDBJ databases">
        <title>30 novel species of actinomycetes from the DSMZ collection.</title>
        <authorList>
            <person name="Nouioui I."/>
        </authorList>
    </citation>
    <scope>NUCLEOTIDE SEQUENCE [LARGE SCALE GENOMIC DNA]</scope>
    <source>
        <strain evidence="5">DSM 41886</strain>
    </source>
</reference>
<sequence>MTTKESRRFTTAADLLSAVRLLARAHRLPVDLRARLVVSVTAVAEAEFAAGRPIGLDTTVRREPRGRPGVLTVACHALPGGILPPFAELPLPAEVSDDGSAVWRLPLPDGDGSAADASAGCDAAAEGSAREEELRYAMARAEALAVDHRRLKDELAETNSGVLALYVQLEERDERLRRAHGKTLRELEDALRPPPIDVDGLELAVHYAPAGTDAPTGGDLYDWFRLPDGSVHITVVDALGHGVTSTRSALNVTHAVRTLALEGHRLDSIIARTDEILLPFDRELMATVQLARLSPATGELLLANGSHPPALLIGADGGHRYLEVKGRGIGFPMAGSDAVLRTALAPGDLLVLYTDGLTESRKDPLEGEARLIRAATRHARMPIGDVPSAIAGDMHTVILHPDDTLALAVRALPQPAPAAPPARARPVPPGRRAPGRQGVGG</sequence>
<organism evidence="4 5">
    <name type="scientific">Streptomyces johnsoniae</name>
    <dbReference type="NCBI Taxonomy" id="3075532"/>
    <lineage>
        <taxon>Bacteria</taxon>
        <taxon>Bacillati</taxon>
        <taxon>Actinomycetota</taxon>
        <taxon>Actinomycetes</taxon>
        <taxon>Kitasatosporales</taxon>
        <taxon>Streptomycetaceae</taxon>
        <taxon>Streptomyces</taxon>
    </lineage>
</organism>
<dbReference type="Pfam" id="PF07228">
    <property type="entry name" value="SpoIIE"/>
    <property type="match status" value="1"/>
</dbReference>
<evidence type="ECO:0000256" key="1">
    <source>
        <dbReference type="ARBA" id="ARBA00022801"/>
    </source>
</evidence>
<evidence type="ECO:0000256" key="2">
    <source>
        <dbReference type="SAM" id="MobiDB-lite"/>
    </source>
</evidence>
<evidence type="ECO:0000313" key="5">
    <source>
        <dbReference type="Proteomes" id="UP001183615"/>
    </source>
</evidence>